<feature type="domain" description="KIB1-4 beta-propeller" evidence="1">
    <location>
        <begin position="86"/>
        <end position="281"/>
    </location>
</feature>
<accession>A0A1R3HK73</accession>
<dbReference type="OMA" id="FCEVVIN"/>
<protein>
    <recommendedName>
        <fullName evidence="1">KIB1-4 beta-propeller domain-containing protein</fullName>
    </recommendedName>
</protein>
<keyword evidence="3" id="KW-1185">Reference proteome</keyword>
<organism evidence="2 3">
    <name type="scientific">Corchorus capsularis</name>
    <name type="common">Jute</name>
    <dbReference type="NCBI Taxonomy" id="210143"/>
    <lineage>
        <taxon>Eukaryota</taxon>
        <taxon>Viridiplantae</taxon>
        <taxon>Streptophyta</taxon>
        <taxon>Embryophyta</taxon>
        <taxon>Tracheophyta</taxon>
        <taxon>Spermatophyta</taxon>
        <taxon>Magnoliopsida</taxon>
        <taxon>eudicotyledons</taxon>
        <taxon>Gunneridae</taxon>
        <taxon>Pentapetalae</taxon>
        <taxon>rosids</taxon>
        <taxon>malvids</taxon>
        <taxon>Malvales</taxon>
        <taxon>Malvaceae</taxon>
        <taxon>Grewioideae</taxon>
        <taxon>Apeibeae</taxon>
        <taxon>Corchorus</taxon>
    </lineage>
</organism>
<evidence type="ECO:0000259" key="1">
    <source>
        <dbReference type="Pfam" id="PF03478"/>
    </source>
</evidence>
<gene>
    <name evidence="2" type="ORF">CCACVL1_18711</name>
</gene>
<evidence type="ECO:0000313" key="3">
    <source>
        <dbReference type="Proteomes" id="UP000188268"/>
    </source>
</evidence>
<reference evidence="2 3" key="1">
    <citation type="submission" date="2013-09" db="EMBL/GenBank/DDBJ databases">
        <title>Corchorus capsularis genome sequencing.</title>
        <authorList>
            <person name="Alam M."/>
            <person name="Haque M.S."/>
            <person name="Islam M.S."/>
            <person name="Emdad E.M."/>
            <person name="Islam M.M."/>
            <person name="Ahmed B."/>
            <person name="Halim A."/>
            <person name="Hossen Q.M.M."/>
            <person name="Hossain M.Z."/>
            <person name="Ahmed R."/>
            <person name="Khan M.M."/>
            <person name="Islam R."/>
            <person name="Rashid M.M."/>
            <person name="Khan S.A."/>
            <person name="Rahman M.S."/>
            <person name="Alam M."/>
        </authorList>
    </citation>
    <scope>NUCLEOTIDE SEQUENCE [LARGE SCALE GENOMIC DNA]</scope>
    <source>
        <strain evidence="3">cv. CVL-1</strain>
        <tissue evidence="2">Whole seedling</tissue>
    </source>
</reference>
<comment type="caution">
    <text evidence="2">The sequence shown here is derived from an EMBL/GenBank/DDBJ whole genome shotgun (WGS) entry which is preliminary data.</text>
</comment>
<dbReference type="AlphaFoldDB" id="A0A1R3HK73"/>
<dbReference type="PANTHER" id="PTHR40891">
    <property type="entry name" value="DUF295 DOMAIN-CONTAINING PROTEIN"/>
    <property type="match status" value="1"/>
</dbReference>
<evidence type="ECO:0000313" key="2">
    <source>
        <dbReference type="EMBL" id="OMO70688.1"/>
    </source>
</evidence>
<dbReference type="Gramene" id="OMO70688">
    <property type="protein sequence ID" value="OMO70688"/>
    <property type="gene ID" value="CCACVL1_18711"/>
</dbReference>
<dbReference type="PANTHER" id="PTHR40891:SF1">
    <property type="entry name" value="DUF295 DOMAIN-CONTAINING PROTEIN"/>
    <property type="match status" value="1"/>
</dbReference>
<dbReference type="EMBL" id="AWWV01011777">
    <property type="protein sequence ID" value="OMO70688.1"/>
    <property type="molecule type" value="Genomic_DNA"/>
</dbReference>
<proteinExistence type="predicted"/>
<dbReference type="InterPro" id="IPR005174">
    <property type="entry name" value="KIB1-4_b-propeller"/>
</dbReference>
<name>A0A1R3HK73_COCAP</name>
<sequence>MAKGTKKSSKLFDTLKKKSMDDDVDFNQFCVAAACGEWLLYKQRDPEPTYITFKSDPFYPLYLDLSEEIKKKIHRLAIKRGKKVRFACFLWNSNSRKKINLPDLKGLRKYGKCIITAPPTSSECSILFLLKNNECKFLFCRPGDTNWRETSYEGLLFQDAIIYREKLYVVNRREFCEVVINHDSKELRLLNNYDAVLPQISPLSKEYLIESSGALLVVQRKSLFDVAVFEMDFKQRRWKRVSSIGDDKILFLIGNHSTLYSTEELGMTGSGNTIVFTVEDDEQTLYSFSLGDRCLTPLRNNPSNNIWVSHDELISTLR</sequence>
<dbReference type="Proteomes" id="UP000188268">
    <property type="component" value="Unassembled WGS sequence"/>
</dbReference>
<dbReference type="Pfam" id="PF03478">
    <property type="entry name" value="Beta-prop_KIB1-4"/>
    <property type="match status" value="1"/>
</dbReference>
<dbReference type="OrthoDB" id="1863935at2759"/>